<sequence>MTDWKAIFKDIADATAKESATSDGSGPANTPPPLPELTDAVIMAAITDTFRSIPYGPPLPDDILAGDEEAALLTHSVVVTIGGQRRLRLSDGARADLLREAAELPRVGELLRQAVDYDSRPDIFDEITGNPARQASAWLRCFLAGRLGDIHRAPPDELRAALTARASLTGCPMPDGIPTMEDLRRALSYAELLEPLRILIGSESGWAGREPWDRFAGRKKELERLRSFVDELESLSIGETIRRGVARGVETAAGWFGLTKASLLTVIAGGGLGKSALIAKFVLEHAVRHSEPDRRTFPFVYMDFDRATVRTTDSRLLLLEVLRQLSFQYPSAAGDLGELAETLRSTLGGALTPEREPYAELRRILRDFAGVGERRFLLVLDTFEVVQFDQQTLEAVDNFLARLIGAEGFPELRIVIAGREALEQGMLFPVLVVTAQPLSLRPLNVSDAIEMANKLGESLMGQEWNPRWARRIAGKATEDKSGRREPLSIRVAVDLLKSESPEKRDELSLEIKAKGEKAHASFVGTLYQRRVLGHVRGGSDVGKLAWPGLVFRNVTIEIVQEVLAPMCGLTRVAAEEAFDLLGKEVWLVDVVEEATGKVLRHKRELRARTLPLMRRHKEKTAEGKVLSFDDVNNRAIEYYHDRRTLPGSRAEWIYHRLLAGESPESVDEQWSDECRTRLSDAAFDFEPDDRAQLYILGKTTSRLVTPRKLAGMRQAGAWIVFDHVERVAPELGDFDDVAIRPEVIELAKTQKAGRLRPEAEAVRRTILAKAGQWGTQPLTVGAASPWASRIDFASRYLRAHNALYDIGESELAEAVHGAQAEVYRSLAQDLATAAMLGNVSYYQVIDERLSYCIEDLRPMTPRLDGGSLRMAAIFGNRSCTPAARLLLATMGNSPTCSGDELRLIVSEMGADFVLQVLPDQADLIDAALQATGPLRIEGLKLGKLLSEAYDVMPTKGIQRIRKFFSLRREDWVTVFGYACARSVPKVDNALSDQIKERLDQYVSHIGRSWYDRSFWRSPDELWDSSAGRDFISLMRIADEASDLAGMARVIEEAIPQPDGVDLRRLLHAERTWSGNIERLVVAEGGDTAERPPSPGPIIDASDPQKGRWGGLAERDGRRLLAKFTDTKSSWTFQVDLIVESADGSELVGPVVFHLHHTFSSSAIHIRRVQEKRRCVLYDVRAWGAFTIGAQVRDKDDQWIGLELNLADLSELPRKFRER</sequence>
<evidence type="ECO:0000313" key="2">
    <source>
        <dbReference type="Proteomes" id="UP000616151"/>
    </source>
</evidence>
<organism evidence="1 2">
    <name type="scientific">Taklimakanibacter albus</name>
    <dbReference type="NCBI Taxonomy" id="2800327"/>
    <lineage>
        <taxon>Bacteria</taxon>
        <taxon>Pseudomonadati</taxon>
        <taxon>Pseudomonadota</taxon>
        <taxon>Alphaproteobacteria</taxon>
        <taxon>Hyphomicrobiales</taxon>
        <taxon>Aestuariivirgaceae</taxon>
        <taxon>Taklimakanibacter</taxon>
    </lineage>
</organism>
<proteinExistence type="predicted"/>
<comment type="caution">
    <text evidence="1">The sequence shown here is derived from an EMBL/GenBank/DDBJ whole genome shotgun (WGS) entry which is preliminary data.</text>
</comment>
<evidence type="ECO:0000313" key="1">
    <source>
        <dbReference type="EMBL" id="MBK1870598.1"/>
    </source>
</evidence>
<dbReference type="Proteomes" id="UP000616151">
    <property type="component" value="Unassembled WGS sequence"/>
</dbReference>
<accession>A0ACC5RD84</accession>
<reference evidence="1" key="1">
    <citation type="submission" date="2021-01" db="EMBL/GenBank/DDBJ databases">
        <authorList>
            <person name="Sun Q."/>
        </authorList>
    </citation>
    <scope>NUCLEOTIDE SEQUENCE</scope>
    <source>
        <strain evidence="1">YIM B02566</strain>
    </source>
</reference>
<keyword evidence="2" id="KW-1185">Reference proteome</keyword>
<name>A0ACC5RD84_9HYPH</name>
<protein>
    <submittedName>
        <fullName evidence="1">Uncharacterized protein</fullName>
    </submittedName>
</protein>
<dbReference type="EMBL" id="JAENHL010000008">
    <property type="protein sequence ID" value="MBK1870598.1"/>
    <property type="molecule type" value="Genomic_DNA"/>
</dbReference>
<gene>
    <name evidence="1" type="ORF">JHL16_29810</name>
</gene>